<evidence type="ECO:0000256" key="11">
    <source>
        <dbReference type="ARBA" id="ARBA00026013"/>
    </source>
</evidence>
<evidence type="ECO:0008006" key="16">
    <source>
        <dbReference type="Google" id="ProtNLM"/>
    </source>
</evidence>
<dbReference type="SUPFAM" id="SSF47917">
    <property type="entry name" value="C-terminal domain of alpha and beta subunits of F1 ATP synthase"/>
    <property type="match status" value="1"/>
</dbReference>
<evidence type="ECO:0000259" key="13">
    <source>
        <dbReference type="Pfam" id="PF00306"/>
    </source>
</evidence>
<dbReference type="InterPro" id="IPR020003">
    <property type="entry name" value="ATPase_a/bsu_AS"/>
</dbReference>
<accession>A0A1G1W6H0</accession>
<evidence type="ECO:0000256" key="2">
    <source>
        <dbReference type="ARBA" id="ARBA00008936"/>
    </source>
</evidence>
<dbReference type="InterPro" id="IPR027417">
    <property type="entry name" value="P-loop_NTPase"/>
</dbReference>
<keyword evidence="9" id="KW-0139">CF(1)</keyword>
<evidence type="ECO:0000313" key="14">
    <source>
        <dbReference type="EMBL" id="OGY23258.1"/>
    </source>
</evidence>
<dbReference type="InterPro" id="IPR000194">
    <property type="entry name" value="ATPase_F1/V1/A1_a/bsu_nucl-bd"/>
</dbReference>
<dbReference type="AlphaFoldDB" id="A0A1G1W6H0"/>
<dbReference type="PROSITE" id="PS00152">
    <property type="entry name" value="ATPASE_ALPHA_BETA"/>
    <property type="match status" value="1"/>
</dbReference>
<feature type="domain" description="ATPase F1/V1/A1 complex alpha/beta subunit nucleotide-binding" evidence="12">
    <location>
        <begin position="135"/>
        <end position="351"/>
    </location>
</feature>
<keyword evidence="8" id="KW-0472">Membrane</keyword>
<dbReference type="Gene3D" id="3.40.50.12240">
    <property type="match status" value="1"/>
</dbReference>
<comment type="similarity">
    <text evidence="2">Belongs to the ATPase alpha/beta chains family.</text>
</comment>
<protein>
    <recommendedName>
        <fullName evidence="16">F0F1 ATP synthase subunit alpha</fullName>
    </recommendedName>
</protein>
<evidence type="ECO:0000256" key="9">
    <source>
        <dbReference type="ARBA" id="ARBA00023196"/>
    </source>
</evidence>
<organism evidence="14 15">
    <name type="scientific">Candidatus Woykebacteria bacterium RBG_13_40_15</name>
    <dbReference type="NCBI Taxonomy" id="1802593"/>
    <lineage>
        <taxon>Bacteria</taxon>
        <taxon>Candidatus Woykeibacteriota</taxon>
    </lineage>
</organism>
<evidence type="ECO:0000256" key="8">
    <source>
        <dbReference type="ARBA" id="ARBA00023136"/>
    </source>
</evidence>
<proteinExistence type="inferred from homology"/>
<evidence type="ECO:0000313" key="15">
    <source>
        <dbReference type="Proteomes" id="UP000176631"/>
    </source>
</evidence>
<dbReference type="Pfam" id="PF00006">
    <property type="entry name" value="ATP-synt_ab"/>
    <property type="match status" value="1"/>
</dbReference>
<evidence type="ECO:0000256" key="5">
    <source>
        <dbReference type="ARBA" id="ARBA00022781"/>
    </source>
</evidence>
<keyword evidence="3" id="KW-0813">Transport</keyword>
<evidence type="ECO:0000256" key="10">
    <source>
        <dbReference type="ARBA" id="ARBA00023310"/>
    </source>
</evidence>
<reference evidence="14 15" key="1">
    <citation type="journal article" date="2016" name="Nat. Commun.">
        <title>Thousands of microbial genomes shed light on interconnected biogeochemical processes in an aquifer system.</title>
        <authorList>
            <person name="Anantharaman K."/>
            <person name="Brown C.T."/>
            <person name="Hug L.A."/>
            <person name="Sharon I."/>
            <person name="Castelle C.J."/>
            <person name="Probst A.J."/>
            <person name="Thomas B.C."/>
            <person name="Singh A."/>
            <person name="Wilkins M.J."/>
            <person name="Karaoz U."/>
            <person name="Brodie E.L."/>
            <person name="Williams K.H."/>
            <person name="Hubbard S.S."/>
            <person name="Banfield J.F."/>
        </authorList>
    </citation>
    <scope>NUCLEOTIDE SEQUENCE [LARGE SCALE GENOMIC DNA]</scope>
</reference>
<dbReference type="GO" id="GO:0043531">
    <property type="term" value="F:ADP binding"/>
    <property type="evidence" value="ECO:0007669"/>
    <property type="project" value="TreeGrafter"/>
</dbReference>
<evidence type="ECO:0000256" key="3">
    <source>
        <dbReference type="ARBA" id="ARBA00022448"/>
    </source>
</evidence>
<sequence>MKTFDEYLKEVGEVGYIKSVVHSIVYVSGLPSLRLKEMIVAAGGQRGVVQSLLPDLAEVLMLDTHDLANDLAVARTNETFKIGVSESILGRIVNPFGLPIDGRGPVIGEKTMQPIDAVAPPIIQRQKVNKPLESGVTIVDLLVPIGYGQRELVIGDKKTGKSTFLLQAIATQARLGVTCVYVSIGKRQSDVKNIENYLAKAGVAKNCCLVVANSADPATMVYLAPFSGLAVAEFFRDSGRDVLIVFDDLSNHAKFYREISLLSKRVPGRASYPGDIFHLHAALLERAGNVKLDQERTVSITALPVAETLEGDLTGYIQTNLMAITDGHIFFDIEEFRKGQRPAINYALSVSRVGNQTKETIDRELAQALREALAKYKKDLEIARFGVELPESTRREMDLGEKIELIFNQDSDTLVPRDLQMVLFGLLFSGFWDQKNASMMKVDLIKLIEKYEKGAFRDVTEQVLQAKKLKDLISITKNQATKLNQSLYA</sequence>
<keyword evidence="10" id="KW-0066">ATP synthesis</keyword>
<dbReference type="Pfam" id="PF00306">
    <property type="entry name" value="ATP-synt_ab_C"/>
    <property type="match status" value="1"/>
</dbReference>
<evidence type="ECO:0000256" key="4">
    <source>
        <dbReference type="ARBA" id="ARBA00022741"/>
    </source>
</evidence>
<dbReference type="EMBL" id="MHCP01000028">
    <property type="protein sequence ID" value="OGY23258.1"/>
    <property type="molecule type" value="Genomic_DNA"/>
</dbReference>
<evidence type="ECO:0000256" key="1">
    <source>
        <dbReference type="ARBA" id="ARBA00004370"/>
    </source>
</evidence>
<dbReference type="GO" id="GO:0045259">
    <property type="term" value="C:proton-transporting ATP synthase complex"/>
    <property type="evidence" value="ECO:0007669"/>
    <property type="project" value="UniProtKB-KW"/>
</dbReference>
<dbReference type="Proteomes" id="UP000176631">
    <property type="component" value="Unassembled WGS sequence"/>
</dbReference>
<keyword evidence="6" id="KW-0067">ATP-binding</keyword>
<dbReference type="SUPFAM" id="SSF50615">
    <property type="entry name" value="N-terminal domain of alpha and beta subunits of F1 ATP synthase"/>
    <property type="match status" value="1"/>
</dbReference>
<dbReference type="InterPro" id="IPR000793">
    <property type="entry name" value="ATP_synth_asu_C"/>
</dbReference>
<comment type="subunit">
    <text evidence="11">F-type ATPases have 2 components, CF(1) - the catalytic core - and CF(0) - the membrane proton channel. CF(1) has five subunits: alpha(3), beta(3), gamma(1), delta(1), epsilon(1). CF(0) has four main subunits: a(1), b(1), b'(1) and c(9-12).</text>
</comment>
<dbReference type="PANTHER" id="PTHR48082:SF2">
    <property type="entry name" value="ATP SYNTHASE SUBUNIT ALPHA, MITOCHONDRIAL"/>
    <property type="match status" value="1"/>
</dbReference>
<evidence type="ECO:0000256" key="6">
    <source>
        <dbReference type="ARBA" id="ARBA00022840"/>
    </source>
</evidence>
<gene>
    <name evidence="14" type="ORF">A2172_02705</name>
</gene>
<dbReference type="FunFam" id="3.40.50.300:FF:002432">
    <property type="entry name" value="ATP synthase subunit alpha, mitochondrial"/>
    <property type="match status" value="1"/>
</dbReference>
<keyword evidence="4" id="KW-0547">Nucleotide-binding</keyword>
<dbReference type="STRING" id="1802593.A2172_02705"/>
<keyword evidence="7" id="KW-0406">Ion transport</keyword>
<comment type="caution">
    <text evidence="14">The sequence shown here is derived from an EMBL/GenBank/DDBJ whole genome shotgun (WGS) entry which is preliminary data.</text>
</comment>
<dbReference type="PANTHER" id="PTHR48082">
    <property type="entry name" value="ATP SYNTHASE SUBUNIT ALPHA, MITOCHONDRIAL"/>
    <property type="match status" value="1"/>
</dbReference>
<feature type="domain" description="ATP synthase alpha subunit C-terminal" evidence="13">
    <location>
        <begin position="363"/>
        <end position="471"/>
    </location>
</feature>
<dbReference type="SUPFAM" id="SSF52540">
    <property type="entry name" value="P-loop containing nucleoside triphosphate hydrolases"/>
    <property type="match status" value="1"/>
</dbReference>
<dbReference type="GO" id="GO:0046933">
    <property type="term" value="F:proton-transporting ATP synthase activity, rotational mechanism"/>
    <property type="evidence" value="ECO:0007669"/>
    <property type="project" value="InterPro"/>
</dbReference>
<evidence type="ECO:0000256" key="7">
    <source>
        <dbReference type="ARBA" id="ARBA00023065"/>
    </source>
</evidence>
<evidence type="ECO:0000259" key="12">
    <source>
        <dbReference type="Pfam" id="PF00006"/>
    </source>
</evidence>
<comment type="subcellular location">
    <subcellularLocation>
        <location evidence="1">Membrane</location>
    </subcellularLocation>
</comment>
<name>A0A1G1W6H0_9BACT</name>
<dbReference type="InterPro" id="IPR036121">
    <property type="entry name" value="ATPase_F1/V1/A1_a/bsu_N_sf"/>
</dbReference>
<dbReference type="GO" id="GO:0005524">
    <property type="term" value="F:ATP binding"/>
    <property type="evidence" value="ECO:0007669"/>
    <property type="project" value="UniProtKB-KW"/>
</dbReference>
<dbReference type="InterPro" id="IPR005294">
    <property type="entry name" value="ATP_synth_F1_asu"/>
</dbReference>
<keyword evidence="5" id="KW-0375">Hydrogen ion transport</keyword>